<gene>
    <name evidence="1" type="ORF">SDJN03_16372</name>
</gene>
<dbReference type="EMBL" id="JAGKQH010000011">
    <property type="protein sequence ID" value="KAG6587807.1"/>
    <property type="molecule type" value="Genomic_DNA"/>
</dbReference>
<accession>A0AAV6MTU9</accession>
<comment type="caution">
    <text evidence="1">The sequence shown here is derived from an EMBL/GenBank/DDBJ whole genome shotgun (WGS) entry which is preliminary data.</text>
</comment>
<keyword evidence="2" id="KW-1185">Reference proteome</keyword>
<feature type="non-terminal residue" evidence="1">
    <location>
        <position position="1"/>
    </location>
</feature>
<dbReference type="Proteomes" id="UP000685013">
    <property type="component" value="Chromosome 11"/>
</dbReference>
<protein>
    <submittedName>
        <fullName evidence="1">Uncharacterized protein</fullName>
    </submittedName>
</protein>
<proteinExistence type="predicted"/>
<dbReference type="AlphaFoldDB" id="A0AAV6MTU9"/>
<name>A0AAV6MTU9_9ROSI</name>
<evidence type="ECO:0000313" key="2">
    <source>
        <dbReference type="Proteomes" id="UP000685013"/>
    </source>
</evidence>
<reference evidence="1 2" key="1">
    <citation type="journal article" date="2021" name="Hortic Res">
        <title>The domestication of Cucurbita argyrosperma as revealed by the genome of its wild relative.</title>
        <authorList>
            <person name="Barrera-Redondo J."/>
            <person name="Sanchez-de la Vega G."/>
            <person name="Aguirre-Liguori J.A."/>
            <person name="Castellanos-Morales G."/>
            <person name="Gutierrez-Guerrero Y.T."/>
            <person name="Aguirre-Dugua X."/>
            <person name="Aguirre-Planter E."/>
            <person name="Tenaillon M.I."/>
            <person name="Lira-Saade R."/>
            <person name="Eguiarte L.E."/>
        </authorList>
    </citation>
    <scope>NUCLEOTIDE SEQUENCE [LARGE SCALE GENOMIC DNA]</scope>
    <source>
        <strain evidence="1">JBR-2021</strain>
    </source>
</reference>
<evidence type="ECO:0000313" key="1">
    <source>
        <dbReference type="EMBL" id="KAG6587807.1"/>
    </source>
</evidence>
<organism evidence="1 2">
    <name type="scientific">Cucurbita argyrosperma subsp. sororia</name>
    <dbReference type="NCBI Taxonomy" id="37648"/>
    <lineage>
        <taxon>Eukaryota</taxon>
        <taxon>Viridiplantae</taxon>
        <taxon>Streptophyta</taxon>
        <taxon>Embryophyta</taxon>
        <taxon>Tracheophyta</taxon>
        <taxon>Spermatophyta</taxon>
        <taxon>Magnoliopsida</taxon>
        <taxon>eudicotyledons</taxon>
        <taxon>Gunneridae</taxon>
        <taxon>Pentapetalae</taxon>
        <taxon>rosids</taxon>
        <taxon>fabids</taxon>
        <taxon>Cucurbitales</taxon>
        <taxon>Cucurbitaceae</taxon>
        <taxon>Cucurbiteae</taxon>
        <taxon>Cucurbita</taxon>
    </lineage>
</organism>
<sequence>MFTAQPGPVKLHFPFLSCCDLQKPTHSILPFAFQLIFCCCRLCNAGKRIFLFVSAVFPDSGNANCVVM</sequence>